<name>A0A553HVB9_9PEZI</name>
<organism evidence="3 4">
    <name type="scientific">Xylaria flabelliformis</name>
    <dbReference type="NCBI Taxonomy" id="2512241"/>
    <lineage>
        <taxon>Eukaryota</taxon>
        <taxon>Fungi</taxon>
        <taxon>Dikarya</taxon>
        <taxon>Ascomycota</taxon>
        <taxon>Pezizomycotina</taxon>
        <taxon>Sordariomycetes</taxon>
        <taxon>Xylariomycetidae</taxon>
        <taxon>Xylariales</taxon>
        <taxon>Xylariaceae</taxon>
        <taxon>Xylaria</taxon>
    </lineage>
</organism>
<evidence type="ECO:0000313" key="3">
    <source>
        <dbReference type="EMBL" id="TRX91889.1"/>
    </source>
</evidence>
<evidence type="ECO:0000256" key="1">
    <source>
        <dbReference type="SAM" id="MobiDB-lite"/>
    </source>
</evidence>
<dbReference type="OrthoDB" id="203796at2759"/>
<keyword evidence="4" id="KW-1185">Reference proteome</keyword>
<protein>
    <submittedName>
        <fullName evidence="3">Uncharacterized protein</fullName>
    </submittedName>
</protein>
<comment type="caution">
    <text evidence="3">The sequence shown here is derived from an EMBL/GenBank/DDBJ whole genome shotgun (WGS) entry which is preliminary data.</text>
</comment>
<gene>
    <name evidence="3" type="ORF">FHL15_007208</name>
</gene>
<keyword evidence="2" id="KW-0472">Membrane</keyword>
<dbReference type="Proteomes" id="UP000319160">
    <property type="component" value="Unassembled WGS sequence"/>
</dbReference>
<dbReference type="PANTHER" id="PTHR37848:SF1">
    <property type="entry name" value="SUN DOMAIN-CONTAINING PROTEIN"/>
    <property type="match status" value="1"/>
</dbReference>
<dbReference type="AlphaFoldDB" id="A0A553HVB9"/>
<dbReference type="EMBL" id="VFLP01000041">
    <property type="protein sequence ID" value="TRX91889.1"/>
    <property type="molecule type" value="Genomic_DNA"/>
</dbReference>
<reference evidence="4" key="1">
    <citation type="submission" date="2019-06" db="EMBL/GenBank/DDBJ databases">
        <title>Draft genome sequence of the griseofulvin-producing fungus Xylaria cubensis strain G536.</title>
        <authorList>
            <person name="Mead M.E."/>
            <person name="Raja H.A."/>
            <person name="Steenwyk J.L."/>
            <person name="Knowles S.L."/>
            <person name="Oberlies N.H."/>
            <person name="Rokas A."/>
        </authorList>
    </citation>
    <scope>NUCLEOTIDE SEQUENCE [LARGE SCALE GENOMIC DNA]</scope>
    <source>
        <strain evidence="4">G536</strain>
    </source>
</reference>
<evidence type="ECO:0000313" key="4">
    <source>
        <dbReference type="Proteomes" id="UP000319160"/>
    </source>
</evidence>
<feature type="transmembrane region" description="Helical" evidence="2">
    <location>
        <begin position="309"/>
        <end position="329"/>
    </location>
</feature>
<dbReference type="PANTHER" id="PTHR37848">
    <property type="entry name" value="EXPRESSED PROTEIN"/>
    <property type="match status" value="1"/>
</dbReference>
<evidence type="ECO:0000256" key="2">
    <source>
        <dbReference type="SAM" id="Phobius"/>
    </source>
</evidence>
<accession>A0A553HVB9</accession>
<proteinExistence type="predicted"/>
<keyword evidence="2" id="KW-1133">Transmembrane helix</keyword>
<keyword evidence="2" id="KW-0812">Transmembrane</keyword>
<feature type="region of interest" description="Disordered" evidence="1">
    <location>
        <begin position="25"/>
        <end position="55"/>
    </location>
</feature>
<sequence>MLEVWTKSVRVGSRIPSPLAEIENRAKSRQISRMGKPNSQGDPFSDAVSLHSNPGESSMVAPYVDDDAPEIDIDDLPPNYSDAVESSEAAPMLAPNSAVNDKIRPHDLDSKVVVDLNTGAQAWVAKSVEDPGRLETYIRQLAQIPPRPYMKLVGTHTETSRDSKGKTEKNTVTDFDVTVELTPYLFADAQYRRSWSELRTVNGSEKVHRGTVLAKRGQGSNQSIEVGADAKPTLQEWCHRFAASPAGLKCFTFQRRMVGFDEEGVKRRLEEMVRRTNYRGHLNVHLITKDNRFEFYNDAKTNRWRLTPWIQWMFILTLTFVFAWPYLFFRTKKWEVIVADWPYSRINESGNKEYVSISEDQWYNMWAQAICRAVLEKRQALLDQSDLRRAHEAEPAFNTGNTNVDGALGLFRAGIHAMNEVNRQLGWGGDC</sequence>